<dbReference type="EMBL" id="CH476621">
    <property type="protein sequence ID" value="EDN91084.1"/>
    <property type="molecule type" value="Genomic_DNA"/>
</dbReference>
<organism evidence="1 2">
    <name type="scientific">Sclerotinia sclerotiorum (strain ATCC 18683 / 1980 / Ss-1)</name>
    <name type="common">White mold</name>
    <name type="synonym">Whetzelinia sclerotiorum</name>
    <dbReference type="NCBI Taxonomy" id="665079"/>
    <lineage>
        <taxon>Eukaryota</taxon>
        <taxon>Fungi</taxon>
        <taxon>Dikarya</taxon>
        <taxon>Ascomycota</taxon>
        <taxon>Pezizomycotina</taxon>
        <taxon>Leotiomycetes</taxon>
        <taxon>Helotiales</taxon>
        <taxon>Sclerotiniaceae</taxon>
        <taxon>Sclerotinia</taxon>
    </lineage>
</organism>
<dbReference type="RefSeq" id="XP_001598398.1">
    <property type="nucleotide sequence ID" value="XM_001598348.1"/>
</dbReference>
<keyword evidence="2" id="KW-1185">Reference proteome</keyword>
<sequence>MPVEWLRDSYFDVTGFVFRPQTYHYWLPNERKGGREIHSFGKGPIIVTRNGKKYLPFAMMNTLRLIKT</sequence>
<evidence type="ECO:0000313" key="1">
    <source>
        <dbReference type="EMBL" id="EDN91084.1"/>
    </source>
</evidence>
<evidence type="ECO:0000313" key="2">
    <source>
        <dbReference type="Proteomes" id="UP000001312"/>
    </source>
</evidence>
<dbReference type="InParanoid" id="A7E5B2"/>
<gene>
    <name evidence="1" type="ORF">SS1G_00486</name>
</gene>
<accession>A7E5B2</accession>
<dbReference type="Proteomes" id="UP000001312">
    <property type="component" value="Unassembled WGS sequence"/>
</dbReference>
<proteinExistence type="predicted"/>
<protein>
    <submittedName>
        <fullName evidence="1">Uncharacterized protein</fullName>
    </submittedName>
</protein>
<dbReference type="HOGENOM" id="CLU_2795482_0_0_1"/>
<dbReference type="GeneID" id="5494260"/>
<dbReference type="KEGG" id="ssl:SS1G_00486"/>
<dbReference type="AlphaFoldDB" id="A7E5B2"/>
<name>A7E5B2_SCLS1</name>
<reference evidence="2" key="1">
    <citation type="journal article" date="2011" name="PLoS Genet.">
        <title>Genomic analysis of the necrotrophic fungal pathogens Sclerotinia sclerotiorum and Botrytis cinerea.</title>
        <authorList>
            <person name="Amselem J."/>
            <person name="Cuomo C.A."/>
            <person name="van Kan J.A."/>
            <person name="Viaud M."/>
            <person name="Benito E.P."/>
            <person name="Couloux A."/>
            <person name="Coutinho P.M."/>
            <person name="de Vries R.P."/>
            <person name="Dyer P.S."/>
            <person name="Fillinger S."/>
            <person name="Fournier E."/>
            <person name="Gout L."/>
            <person name="Hahn M."/>
            <person name="Kohn L."/>
            <person name="Lapalu N."/>
            <person name="Plummer K.M."/>
            <person name="Pradier J.M."/>
            <person name="Quevillon E."/>
            <person name="Sharon A."/>
            <person name="Simon A."/>
            <person name="ten Have A."/>
            <person name="Tudzynski B."/>
            <person name="Tudzynski P."/>
            <person name="Wincker P."/>
            <person name="Andrew M."/>
            <person name="Anthouard V."/>
            <person name="Beever R.E."/>
            <person name="Beffa R."/>
            <person name="Benoit I."/>
            <person name="Bouzid O."/>
            <person name="Brault B."/>
            <person name="Chen Z."/>
            <person name="Choquer M."/>
            <person name="Collemare J."/>
            <person name="Cotton P."/>
            <person name="Danchin E.G."/>
            <person name="Da Silva C."/>
            <person name="Gautier A."/>
            <person name="Giraud C."/>
            <person name="Giraud T."/>
            <person name="Gonzalez C."/>
            <person name="Grossetete S."/>
            <person name="Guldener U."/>
            <person name="Henrissat B."/>
            <person name="Howlett B.J."/>
            <person name="Kodira C."/>
            <person name="Kretschmer M."/>
            <person name="Lappartient A."/>
            <person name="Leroch M."/>
            <person name="Levis C."/>
            <person name="Mauceli E."/>
            <person name="Neuveglise C."/>
            <person name="Oeser B."/>
            <person name="Pearson M."/>
            <person name="Poulain J."/>
            <person name="Poussereau N."/>
            <person name="Quesneville H."/>
            <person name="Rascle C."/>
            <person name="Schumacher J."/>
            <person name="Segurens B."/>
            <person name="Sexton A."/>
            <person name="Silva E."/>
            <person name="Sirven C."/>
            <person name="Soanes D.M."/>
            <person name="Talbot N.J."/>
            <person name="Templeton M."/>
            <person name="Yandava C."/>
            <person name="Yarden O."/>
            <person name="Zeng Q."/>
            <person name="Rollins J.A."/>
            <person name="Lebrun M.H."/>
            <person name="Dickman M."/>
        </authorList>
    </citation>
    <scope>NUCLEOTIDE SEQUENCE [LARGE SCALE GENOMIC DNA]</scope>
    <source>
        <strain evidence="2">ATCC 18683 / 1980 / Ss-1</strain>
    </source>
</reference>